<evidence type="ECO:0000313" key="2">
    <source>
        <dbReference type="EMBL" id="QHS77808.1"/>
    </source>
</evidence>
<dbReference type="AlphaFoldDB" id="A0A6C0ADL7"/>
<sequence length="349" mass="37800">MGNNNSTQGPSRMNGTGTQNVPGSSPSTYTPPTQSNGNPLAALETLIMGQPTNGNSQQGMNGTPPQMNGTPSQMNGTPPQMNGTPSQMNGTPSQMNGTPPQMNGTPPQMNGTPSQMNGTPSQMNGTPSQMNGPPHQMNGTPSQMNGNRFYQAPQMNGNGSIMPPNWTSNGTPQQNMNVQYSNGSIMPPNWTPNGTPQQGMNGQYSNGSIMPPNWTPNGTPQQGMNPNAFYQQPNGNRMYPQQNMNNFVGGYQQIDKNSPEALNVTDFMVSQLFPGQNVTYKIYYAASQVVTGNNYMIIALLNFPNGRSKFIKFTVYDQFGNLSLTDSQTSDDLSSLKNKFMFDQQPQMF</sequence>
<dbReference type="InterPro" id="IPR046350">
    <property type="entry name" value="Cystatin_sf"/>
</dbReference>
<evidence type="ECO:0008006" key="3">
    <source>
        <dbReference type="Google" id="ProtNLM"/>
    </source>
</evidence>
<feature type="compositionally biased region" description="Polar residues" evidence="1">
    <location>
        <begin position="50"/>
        <end position="147"/>
    </location>
</feature>
<reference evidence="2" key="1">
    <citation type="journal article" date="2020" name="Nature">
        <title>Giant virus diversity and host interactions through global metagenomics.</title>
        <authorList>
            <person name="Schulz F."/>
            <person name="Roux S."/>
            <person name="Paez-Espino D."/>
            <person name="Jungbluth S."/>
            <person name="Walsh D.A."/>
            <person name="Denef V.J."/>
            <person name="McMahon K.D."/>
            <person name="Konstantinidis K.T."/>
            <person name="Eloe-Fadrosh E.A."/>
            <person name="Kyrpides N.C."/>
            <person name="Woyke T."/>
        </authorList>
    </citation>
    <scope>NUCLEOTIDE SEQUENCE</scope>
    <source>
        <strain evidence="2">GVMAG-S-1021933-23</strain>
    </source>
</reference>
<accession>A0A6C0ADL7</accession>
<feature type="compositionally biased region" description="Polar residues" evidence="1">
    <location>
        <begin position="1"/>
        <end position="23"/>
    </location>
</feature>
<feature type="region of interest" description="Disordered" evidence="1">
    <location>
        <begin position="1"/>
        <end position="147"/>
    </location>
</feature>
<dbReference type="EMBL" id="MN740593">
    <property type="protein sequence ID" value="QHS77808.1"/>
    <property type="molecule type" value="Genomic_DNA"/>
</dbReference>
<name>A0A6C0ADL7_9ZZZZ</name>
<organism evidence="2">
    <name type="scientific">viral metagenome</name>
    <dbReference type="NCBI Taxonomy" id="1070528"/>
    <lineage>
        <taxon>unclassified sequences</taxon>
        <taxon>metagenomes</taxon>
        <taxon>organismal metagenomes</taxon>
    </lineage>
</organism>
<dbReference type="SUPFAM" id="SSF54403">
    <property type="entry name" value="Cystatin/monellin"/>
    <property type="match status" value="1"/>
</dbReference>
<dbReference type="Gene3D" id="3.10.450.10">
    <property type="match status" value="1"/>
</dbReference>
<feature type="compositionally biased region" description="Low complexity" evidence="1">
    <location>
        <begin position="24"/>
        <end position="33"/>
    </location>
</feature>
<proteinExistence type="predicted"/>
<protein>
    <recommendedName>
        <fullName evidence="3">Cystatin domain-containing protein</fullName>
    </recommendedName>
</protein>
<evidence type="ECO:0000256" key="1">
    <source>
        <dbReference type="SAM" id="MobiDB-lite"/>
    </source>
</evidence>